<dbReference type="RefSeq" id="WP_043404624.1">
    <property type="nucleotide sequence ID" value="NZ_JPMI01000235.1"/>
</dbReference>
<comment type="caution">
    <text evidence="3">The sequence shown here is derived from an EMBL/GenBank/DDBJ whole genome shotgun (WGS) entry which is preliminary data.</text>
</comment>
<sequence>MRLLTLALVSLLALASLTGAPLPATASTEAWRSPSALLDGGGSGDGDDDDDDKDDDDEDFRVRG</sequence>
<feature type="signal peptide" evidence="2">
    <location>
        <begin position="1"/>
        <end position="26"/>
    </location>
</feature>
<evidence type="ECO:0000256" key="2">
    <source>
        <dbReference type="SAM" id="SignalP"/>
    </source>
</evidence>
<dbReference type="EMBL" id="JPMI01000235">
    <property type="protein sequence ID" value="KFA89595.1"/>
    <property type="molecule type" value="Genomic_DNA"/>
</dbReference>
<proteinExistence type="predicted"/>
<evidence type="ECO:0000313" key="4">
    <source>
        <dbReference type="Proteomes" id="UP000028547"/>
    </source>
</evidence>
<evidence type="ECO:0000313" key="3">
    <source>
        <dbReference type="EMBL" id="KFA89595.1"/>
    </source>
</evidence>
<protein>
    <submittedName>
        <fullName evidence="3">Uncharacterized protein</fullName>
    </submittedName>
</protein>
<dbReference type="Proteomes" id="UP000028547">
    <property type="component" value="Unassembled WGS sequence"/>
</dbReference>
<keyword evidence="2" id="KW-0732">Signal</keyword>
<organism evidence="3 4">
    <name type="scientific">Archangium violaceum Cb vi76</name>
    <dbReference type="NCBI Taxonomy" id="1406225"/>
    <lineage>
        <taxon>Bacteria</taxon>
        <taxon>Pseudomonadati</taxon>
        <taxon>Myxococcota</taxon>
        <taxon>Myxococcia</taxon>
        <taxon>Myxococcales</taxon>
        <taxon>Cystobacterineae</taxon>
        <taxon>Archangiaceae</taxon>
        <taxon>Archangium</taxon>
    </lineage>
</organism>
<reference evidence="3 4" key="1">
    <citation type="submission" date="2014-07" db="EMBL/GenBank/DDBJ databases">
        <title>Draft Genome Sequence of Gephyronic Acid Producer, Cystobacter violaceus Strain Cb vi76.</title>
        <authorList>
            <person name="Stevens D.C."/>
            <person name="Young J."/>
            <person name="Carmichael R."/>
            <person name="Tan J."/>
            <person name="Taylor R.E."/>
        </authorList>
    </citation>
    <scope>NUCLEOTIDE SEQUENCE [LARGE SCALE GENOMIC DNA]</scope>
    <source>
        <strain evidence="3 4">Cb vi76</strain>
    </source>
</reference>
<evidence type="ECO:0000256" key="1">
    <source>
        <dbReference type="SAM" id="MobiDB-lite"/>
    </source>
</evidence>
<feature type="region of interest" description="Disordered" evidence="1">
    <location>
        <begin position="24"/>
        <end position="64"/>
    </location>
</feature>
<dbReference type="AlphaFoldDB" id="A0A084SMB0"/>
<accession>A0A084SMB0</accession>
<feature type="chain" id="PRO_5001781486" evidence="2">
    <location>
        <begin position="27"/>
        <end position="64"/>
    </location>
</feature>
<feature type="compositionally biased region" description="Acidic residues" evidence="1">
    <location>
        <begin position="45"/>
        <end position="64"/>
    </location>
</feature>
<gene>
    <name evidence="3" type="ORF">Q664_33815</name>
</gene>
<name>A0A084SMB0_9BACT</name>